<dbReference type="PANTHER" id="PTHR33202">
    <property type="entry name" value="ZINC UPTAKE REGULATION PROTEIN"/>
    <property type="match status" value="1"/>
</dbReference>
<dbReference type="InterPro" id="IPR036390">
    <property type="entry name" value="WH_DNA-bd_sf"/>
</dbReference>
<dbReference type="Pfam" id="PF01475">
    <property type="entry name" value="FUR"/>
    <property type="match status" value="1"/>
</dbReference>
<protein>
    <submittedName>
        <fullName evidence="1">Fur family transcriptional regulator</fullName>
    </submittedName>
</protein>
<gene>
    <name evidence="1" type="ORF">ACFOEK_08400</name>
</gene>
<evidence type="ECO:0000313" key="2">
    <source>
        <dbReference type="Proteomes" id="UP001595476"/>
    </source>
</evidence>
<dbReference type="PANTHER" id="PTHR33202:SF6">
    <property type="entry name" value="ZINC UPTAKE REGULATION PROTEIN"/>
    <property type="match status" value="1"/>
</dbReference>
<proteinExistence type="predicted"/>
<dbReference type="InterPro" id="IPR036388">
    <property type="entry name" value="WH-like_DNA-bd_sf"/>
</dbReference>
<keyword evidence="2" id="KW-1185">Reference proteome</keyword>
<dbReference type="EMBL" id="JBHRSZ010000004">
    <property type="protein sequence ID" value="MFC3151045.1"/>
    <property type="molecule type" value="Genomic_DNA"/>
</dbReference>
<dbReference type="Gene3D" id="1.10.10.10">
    <property type="entry name" value="Winged helix-like DNA-binding domain superfamily/Winged helix DNA-binding domain"/>
    <property type="match status" value="1"/>
</dbReference>
<organism evidence="1 2">
    <name type="scientific">Litoribrevibacter euphylliae</name>
    <dbReference type="NCBI Taxonomy" id="1834034"/>
    <lineage>
        <taxon>Bacteria</taxon>
        <taxon>Pseudomonadati</taxon>
        <taxon>Pseudomonadota</taxon>
        <taxon>Gammaproteobacteria</taxon>
        <taxon>Oceanospirillales</taxon>
        <taxon>Oceanospirillaceae</taxon>
        <taxon>Litoribrevibacter</taxon>
    </lineage>
</organism>
<name>A0ABV7HF03_9GAMM</name>
<dbReference type="InterPro" id="IPR002481">
    <property type="entry name" value="FUR"/>
</dbReference>
<comment type="caution">
    <text evidence="1">The sequence shown here is derived from an EMBL/GenBank/DDBJ whole genome shotgun (WGS) entry which is preliminary data.</text>
</comment>
<accession>A0ABV7HF03</accession>
<sequence>MKKQNGHSGATSKQLSTLENACVERGLKLSPAKSVILDTLEKHKRHMSAEDIYSKQLNLRSDQAQTLNAIYRNLKILADAGVLIRRRVGARWVYYPASNNSQTVQLIDTDTGYVIELSPSLENTLREGLLKEHGYDISQCTLELFSHRKINSSATSS</sequence>
<dbReference type="SUPFAM" id="SSF46785">
    <property type="entry name" value="Winged helix' DNA-binding domain"/>
    <property type="match status" value="1"/>
</dbReference>
<reference evidence="2" key="1">
    <citation type="journal article" date="2019" name="Int. J. Syst. Evol. Microbiol.">
        <title>The Global Catalogue of Microorganisms (GCM) 10K type strain sequencing project: providing services to taxonomists for standard genome sequencing and annotation.</title>
        <authorList>
            <consortium name="The Broad Institute Genomics Platform"/>
            <consortium name="The Broad Institute Genome Sequencing Center for Infectious Disease"/>
            <person name="Wu L."/>
            <person name="Ma J."/>
        </authorList>
    </citation>
    <scope>NUCLEOTIDE SEQUENCE [LARGE SCALE GENOMIC DNA]</scope>
    <source>
        <strain evidence="2">KCTC 52438</strain>
    </source>
</reference>
<dbReference type="Proteomes" id="UP001595476">
    <property type="component" value="Unassembled WGS sequence"/>
</dbReference>
<evidence type="ECO:0000313" key="1">
    <source>
        <dbReference type="EMBL" id="MFC3151045.1"/>
    </source>
</evidence>
<dbReference type="RefSeq" id="WP_386719086.1">
    <property type="nucleotide sequence ID" value="NZ_JBHRSZ010000004.1"/>
</dbReference>